<sequence length="47" mass="4619">MSIMNLLSITLIALILGAALALFLGVRSVAAQASSAPLAAPQAIAAL</sequence>
<reference evidence="1 2" key="1">
    <citation type="submission" date="2021-07" db="EMBL/GenBank/DDBJ databases">
        <title>A novel Jannaschia species isolated from marine dinoflagellate Ceratoperidinium margalefii.</title>
        <authorList>
            <person name="Jiang Y."/>
            <person name="Li Z."/>
        </authorList>
    </citation>
    <scope>NUCLEOTIDE SEQUENCE [LARGE SCALE GENOMIC DNA]</scope>
    <source>
        <strain evidence="1 2">J12C1-MA-4</strain>
    </source>
</reference>
<dbReference type="EMBL" id="CP079194">
    <property type="protein sequence ID" value="QXT39254.1"/>
    <property type="molecule type" value="Genomic_DNA"/>
</dbReference>
<evidence type="ECO:0000313" key="1">
    <source>
        <dbReference type="EMBL" id="QXT39254.1"/>
    </source>
</evidence>
<keyword evidence="2" id="KW-1185">Reference proteome</keyword>
<protein>
    <submittedName>
        <fullName evidence="1">Uncharacterized protein</fullName>
    </submittedName>
</protein>
<organism evidence="1 2">
    <name type="scientific">Gymnodinialimonas ceratoperidinii</name>
    <dbReference type="NCBI Taxonomy" id="2856823"/>
    <lineage>
        <taxon>Bacteria</taxon>
        <taxon>Pseudomonadati</taxon>
        <taxon>Pseudomonadota</taxon>
        <taxon>Alphaproteobacteria</taxon>
        <taxon>Rhodobacterales</taxon>
        <taxon>Paracoccaceae</taxon>
        <taxon>Gymnodinialimonas</taxon>
    </lineage>
</organism>
<gene>
    <name evidence="1" type="ORF">KYE46_15205</name>
</gene>
<dbReference type="RefSeq" id="WP_219001703.1">
    <property type="nucleotide sequence ID" value="NZ_CP079194.1"/>
</dbReference>
<name>A0A8F6TWL2_9RHOB</name>
<proteinExistence type="predicted"/>
<evidence type="ECO:0000313" key="2">
    <source>
        <dbReference type="Proteomes" id="UP000825009"/>
    </source>
</evidence>
<dbReference type="Proteomes" id="UP000825009">
    <property type="component" value="Chromosome"/>
</dbReference>
<accession>A0A8F6TWL2</accession>
<dbReference type="KEGG" id="gce:KYE46_15205"/>
<dbReference type="AlphaFoldDB" id="A0A8F6TWL2"/>